<keyword evidence="3" id="KW-1185">Reference proteome</keyword>
<name>A0A8H6HZ37_9AGAR</name>
<comment type="caution">
    <text evidence="2">The sequence shown here is derived from an EMBL/GenBank/DDBJ whole genome shotgun (WGS) entry which is preliminary data.</text>
</comment>
<organism evidence="2 3">
    <name type="scientific">Ephemerocybe angulata</name>
    <dbReference type="NCBI Taxonomy" id="980116"/>
    <lineage>
        <taxon>Eukaryota</taxon>
        <taxon>Fungi</taxon>
        <taxon>Dikarya</taxon>
        <taxon>Basidiomycota</taxon>
        <taxon>Agaricomycotina</taxon>
        <taxon>Agaricomycetes</taxon>
        <taxon>Agaricomycetidae</taxon>
        <taxon>Agaricales</taxon>
        <taxon>Agaricineae</taxon>
        <taxon>Psathyrellaceae</taxon>
        <taxon>Ephemerocybe</taxon>
    </lineage>
</organism>
<dbReference type="EMBL" id="JACGCI010000031">
    <property type="protein sequence ID" value="KAF6755099.1"/>
    <property type="molecule type" value="Genomic_DNA"/>
</dbReference>
<evidence type="ECO:0000256" key="1">
    <source>
        <dbReference type="SAM" id="MobiDB-lite"/>
    </source>
</evidence>
<dbReference type="OrthoDB" id="3074261at2759"/>
<gene>
    <name evidence="2" type="ORF">DFP72DRAFT_897268</name>
</gene>
<sequence length="221" mass="25366">MKEMKRLAEERENVERRAALIRKKKDYTTMDEAPRSAARGRRVWKEKVLTNPDISWMLMDAHATCGNCEEREIGCYRAIQSEVEKRALDIPEAADGYTLFSRCQECKHRGRKCDLIELEQATVLGFNSVPTPLPAKKQRKEDTNPMKTKPSRIQRTTSGAATENTSSKKDSQNEYAKHLQTVEETVQRLAQQQAVMRTAQEAQSRTQKKILAAITRLERKN</sequence>
<protein>
    <submittedName>
        <fullName evidence="2">Uncharacterized protein</fullName>
    </submittedName>
</protein>
<feature type="compositionally biased region" description="Polar residues" evidence="1">
    <location>
        <begin position="151"/>
        <end position="165"/>
    </location>
</feature>
<feature type="region of interest" description="Disordered" evidence="1">
    <location>
        <begin position="129"/>
        <end position="176"/>
    </location>
</feature>
<dbReference type="AlphaFoldDB" id="A0A8H6HZ37"/>
<feature type="compositionally biased region" description="Basic and acidic residues" evidence="1">
    <location>
        <begin position="166"/>
        <end position="176"/>
    </location>
</feature>
<evidence type="ECO:0000313" key="3">
    <source>
        <dbReference type="Proteomes" id="UP000521943"/>
    </source>
</evidence>
<evidence type="ECO:0000313" key="2">
    <source>
        <dbReference type="EMBL" id="KAF6755099.1"/>
    </source>
</evidence>
<accession>A0A8H6HZ37</accession>
<reference evidence="2 3" key="1">
    <citation type="submission" date="2020-07" db="EMBL/GenBank/DDBJ databases">
        <title>Comparative genomics of pyrophilous fungi reveals a link between fire events and developmental genes.</title>
        <authorList>
            <consortium name="DOE Joint Genome Institute"/>
            <person name="Steindorff A.S."/>
            <person name="Carver A."/>
            <person name="Calhoun S."/>
            <person name="Stillman K."/>
            <person name="Liu H."/>
            <person name="Lipzen A."/>
            <person name="Pangilinan J."/>
            <person name="Labutti K."/>
            <person name="Bruns T.D."/>
            <person name="Grigoriev I.V."/>
        </authorList>
    </citation>
    <scope>NUCLEOTIDE SEQUENCE [LARGE SCALE GENOMIC DNA]</scope>
    <source>
        <strain evidence="2 3">CBS 144469</strain>
    </source>
</reference>
<proteinExistence type="predicted"/>
<dbReference type="Proteomes" id="UP000521943">
    <property type="component" value="Unassembled WGS sequence"/>
</dbReference>